<dbReference type="AlphaFoldDB" id="A0A919RYP2"/>
<dbReference type="Pfam" id="PF03591">
    <property type="entry name" value="AzlC"/>
    <property type="match status" value="1"/>
</dbReference>
<accession>A0A919RYP2</accession>
<evidence type="ECO:0000256" key="3">
    <source>
        <dbReference type="ARBA" id="ARBA00022448"/>
    </source>
</evidence>
<proteinExistence type="inferred from homology"/>
<protein>
    <submittedName>
        <fullName evidence="9">Autotransporter</fullName>
    </submittedName>
</protein>
<dbReference type="InterPro" id="IPR011606">
    <property type="entry name" value="Brnchd-chn_aa_trnsp_permease"/>
</dbReference>
<gene>
    <name evidence="9" type="ORF">CPJCM30710_08170</name>
</gene>
<keyword evidence="3" id="KW-0813">Transport</keyword>
<sequence>MSISQNATNEQIVNLKKQSIYGFTRGIKQGIPIALGYIPVSFTFGLMAVNGGLPVWTAVLISLTNFTSAGQFAGTSLIIASGSMLEITLTTFVINIRYMLMSLSLSQKIVSNMPMVKRCIMAFGITDETFTVASLEKEDITFGYMMGTITYPYLGWLFGTLLGAVSTSILPEKLQSSMGIALYAMFIALIIPTAKKSKQALIVVIAAVFISLICTWIPYLKKICGGWSIVISTIIASSIGAAFFPKEDDEI</sequence>
<keyword evidence="6 8" id="KW-1133">Transmembrane helix</keyword>
<evidence type="ECO:0000256" key="2">
    <source>
        <dbReference type="ARBA" id="ARBA00010735"/>
    </source>
</evidence>
<feature type="transmembrane region" description="Helical" evidence="8">
    <location>
        <begin position="153"/>
        <end position="170"/>
    </location>
</feature>
<dbReference type="PANTHER" id="PTHR34979:SF1">
    <property type="entry name" value="INNER MEMBRANE PROTEIN YGAZ"/>
    <property type="match status" value="1"/>
</dbReference>
<evidence type="ECO:0000313" key="9">
    <source>
        <dbReference type="EMBL" id="GIM28151.1"/>
    </source>
</evidence>
<dbReference type="PANTHER" id="PTHR34979">
    <property type="entry name" value="INNER MEMBRANE PROTEIN YGAZ"/>
    <property type="match status" value="1"/>
</dbReference>
<reference evidence="9" key="1">
    <citation type="submission" date="2021-03" db="EMBL/GenBank/DDBJ databases">
        <title>Taxonomic study of Clostridium polyendosporum from meadow-gley soil under rice.</title>
        <authorList>
            <person name="Kobayashi H."/>
            <person name="Tanizawa Y."/>
            <person name="Yagura M."/>
        </authorList>
    </citation>
    <scope>NUCLEOTIDE SEQUENCE</scope>
    <source>
        <strain evidence="9">JCM 30710</strain>
    </source>
</reference>
<comment type="caution">
    <text evidence="9">The sequence shown here is derived from an EMBL/GenBank/DDBJ whole genome shotgun (WGS) entry which is preliminary data.</text>
</comment>
<name>A0A919RYP2_9CLOT</name>
<feature type="transmembrane region" description="Helical" evidence="8">
    <location>
        <begin position="176"/>
        <end position="194"/>
    </location>
</feature>
<feature type="transmembrane region" description="Helical" evidence="8">
    <location>
        <begin position="34"/>
        <end position="56"/>
    </location>
</feature>
<evidence type="ECO:0000256" key="8">
    <source>
        <dbReference type="SAM" id="Phobius"/>
    </source>
</evidence>
<comment type="subcellular location">
    <subcellularLocation>
        <location evidence="1">Cell membrane</location>
        <topology evidence="1">Multi-pass membrane protein</topology>
    </subcellularLocation>
</comment>
<evidence type="ECO:0000256" key="1">
    <source>
        <dbReference type="ARBA" id="ARBA00004651"/>
    </source>
</evidence>
<evidence type="ECO:0000256" key="6">
    <source>
        <dbReference type="ARBA" id="ARBA00022989"/>
    </source>
</evidence>
<dbReference type="Proteomes" id="UP000679179">
    <property type="component" value="Unassembled WGS sequence"/>
</dbReference>
<keyword evidence="5 8" id="KW-0812">Transmembrane</keyword>
<organism evidence="9 10">
    <name type="scientific">Clostridium polyendosporum</name>
    <dbReference type="NCBI Taxonomy" id="69208"/>
    <lineage>
        <taxon>Bacteria</taxon>
        <taxon>Bacillati</taxon>
        <taxon>Bacillota</taxon>
        <taxon>Clostridia</taxon>
        <taxon>Eubacteriales</taxon>
        <taxon>Clostridiaceae</taxon>
        <taxon>Clostridium</taxon>
    </lineage>
</organism>
<dbReference type="EMBL" id="BOPZ01000004">
    <property type="protein sequence ID" value="GIM28151.1"/>
    <property type="molecule type" value="Genomic_DNA"/>
</dbReference>
<evidence type="ECO:0000256" key="5">
    <source>
        <dbReference type="ARBA" id="ARBA00022692"/>
    </source>
</evidence>
<keyword evidence="7 8" id="KW-0472">Membrane</keyword>
<evidence type="ECO:0000256" key="4">
    <source>
        <dbReference type="ARBA" id="ARBA00022475"/>
    </source>
</evidence>
<evidence type="ECO:0000313" key="10">
    <source>
        <dbReference type="Proteomes" id="UP000679179"/>
    </source>
</evidence>
<feature type="transmembrane region" description="Helical" evidence="8">
    <location>
        <begin position="76"/>
        <end position="98"/>
    </location>
</feature>
<feature type="transmembrane region" description="Helical" evidence="8">
    <location>
        <begin position="201"/>
        <end position="219"/>
    </location>
</feature>
<keyword evidence="10" id="KW-1185">Reference proteome</keyword>
<keyword evidence="4" id="KW-1003">Cell membrane</keyword>
<comment type="similarity">
    <text evidence="2">Belongs to the AzlC family.</text>
</comment>
<dbReference type="GO" id="GO:0005886">
    <property type="term" value="C:plasma membrane"/>
    <property type="evidence" value="ECO:0007669"/>
    <property type="project" value="UniProtKB-SubCell"/>
</dbReference>
<evidence type="ECO:0000256" key="7">
    <source>
        <dbReference type="ARBA" id="ARBA00023136"/>
    </source>
</evidence>
<dbReference type="GO" id="GO:1903785">
    <property type="term" value="P:L-valine transmembrane transport"/>
    <property type="evidence" value="ECO:0007669"/>
    <property type="project" value="TreeGrafter"/>
</dbReference>
<feature type="transmembrane region" description="Helical" evidence="8">
    <location>
        <begin position="225"/>
        <end position="244"/>
    </location>
</feature>